<dbReference type="Pfam" id="PF00394">
    <property type="entry name" value="Cu-oxidase"/>
    <property type="match status" value="1"/>
</dbReference>
<dbReference type="EC" id="1.10.3.2" evidence="4"/>
<protein>
    <recommendedName>
        <fullName evidence="4">laccase</fullName>
        <ecNumber evidence="4">1.10.3.2</ecNumber>
    </recommendedName>
</protein>
<dbReference type="SUPFAM" id="SSF49503">
    <property type="entry name" value="Cupredoxins"/>
    <property type="match status" value="3"/>
</dbReference>
<dbReference type="Pfam" id="PF07731">
    <property type="entry name" value="Cu-oxidase_2"/>
    <property type="match status" value="1"/>
</dbReference>
<dbReference type="Pfam" id="PF07732">
    <property type="entry name" value="Cu-oxidase_3"/>
    <property type="match status" value="1"/>
</dbReference>
<evidence type="ECO:0000313" key="17">
    <source>
        <dbReference type="EMBL" id="KAF2842068.1"/>
    </source>
</evidence>
<sequence length="603" mass="66447">MYFKQLVASVLLLCSSKTFGEQLPPDHILWGERGAAGATLIRRQATTSTSTRVPDAACTNSPRSRNCWDNGHSVATDFDRKWPDTGKIVRYSLTVTNSTCNPDGNGNRPCLLINGRYPGPVITADWGDTLQVTVKNSMQDNGTSIHWHGLRQLNTVTHDGVNGITECPIAPGDTRVYTFKCTQFGTTWYHSHFSAQYGDGVVGTIMINGPASANYDIDLGTYPVTDWYYKTAFQLEEEADAALQSGRGPPPGDNILVNGTNKNPNGGGSYGTVKITKGKKYRLRLINTSVDANIRVSLDNHPFQIITADLVPIKPITANWVLLAIGQRYDVIFTANQTEGSYWFRAEIARDCASANNYFGRSIFTYDTVAVTTPTSTAATAPNTCVDMGPLVPWVANTVPSDLFTSQVKNLNVDIGVEQITTNGKNIVVWGVNLTAIDIAWDKPTIQYVIDRNTSYPRTYNLIEIPNEGTWTYWIIQETPGTPVPIPHPIHLHGHDYYVLGAGTGLFDKTTSTATLQFNNPIRRDTAFLPANGWLAIAFPTDNPGAWLMHCHIAWHVSQGLGVQFLESKSTIPLPGSDWHNTCNKWRTYWDGTPAWPKQDSGL</sequence>
<feature type="signal peptide" evidence="13">
    <location>
        <begin position="1"/>
        <end position="20"/>
    </location>
</feature>
<evidence type="ECO:0000256" key="8">
    <source>
        <dbReference type="ARBA" id="ARBA00023008"/>
    </source>
</evidence>
<name>A0A9P4VSI2_9PEZI</name>
<keyword evidence="10" id="KW-0325">Glycoprotein</keyword>
<keyword evidence="5" id="KW-0479">Metal-binding</keyword>
<comment type="caution">
    <text evidence="17">The sequence shown here is derived from an EMBL/GenBank/DDBJ whole genome shotgun (WGS) entry which is preliminary data.</text>
</comment>
<comment type="similarity">
    <text evidence="3">Belongs to the multicopper oxidase family.</text>
</comment>
<proteinExistence type="inferred from homology"/>
<dbReference type="InterPro" id="IPR045087">
    <property type="entry name" value="Cu-oxidase_fam"/>
</dbReference>
<feature type="region of interest" description="Disordered" evidence="12">
    <location>
        <begin position="241"/>
        <end position="269"/>
    </location>
</feature>
<evidence type="ECO:0000259" key="15">
    <source>
        <dbReference type="Pfam" id="PF07731"/>
    </source>
</evidence>
<dbReference type="InterPro" id="IPR011706">
    <property type="entry name" value="Cu-oxidase_C"/>
</dbReference>
<dbReference type="PANTHER" id="PTHR11709">
    <property type="entry name" value="MULTI-COPPER OXIDASE"/>
    <property type="match status" value="1"/>
</dbReference>
<dbReference type="OrthoDB" id="2121828at2759"/>
<organism evidence="17 18">
    <name type="scientific">Patellaria atrata CBS 101060</name>
    <dbReference type="NCBI Taxonomy" id="1346257"/>
    <lineage>
        <taxon>Eukaryota</taxon>
        <taxon>Fungi</taxon>
        <taxon>Dikarya</taxon>
        <taxon>Ascomycota</taxon>
        <taxon>Pezizomycotina</taxon>
        <taxon>Dothideomycetes</taxon>
        <taxon>Dothideomycetes incertae sedis</taxon>
        <taxon>Patellariales</taxon>
        <taxon>Patellariaceae</taxon>
        <taxon>Patellaria</taxon>
    </lineage>
</organism>
<evidence type="ECO:0000256" key="9">
    <source>
        <dbReference type="ARBA" id="ARBA00023157"/>
    </source>
</evidence>
<dbReference type="InterPro" id="IPR011707">
    <property type="entry name" value="Cu-oxidase-like_N"/>
</dbReference>
<keyword evidence="6 13" id="KW-0732">Signal</keyword>
<evidence type="ECO:0000313" key="18">
    <source>
        <dbReference type="Proteomes" id="UP000799429"/>
    </source>
</evidence>
<dbReference type="PROSITE" id="PS00080">
    <property type="entry name" value="MULTICOPPER_OXIDASE2"/>
    <property type="match status" value="1"/>
</dbReference>
<keyword evidence="9" id="KW-1015">Disulfide bond</keyword>
<dbReference type="Proteomes" id="UP000799429">
    <property type="component" value="Unassembled WGS sequence"/>
</dbReference>
<feature type="domain" description="Plastocyanin-like" evidence="14">
    <location>
        <begin position="223"/>
        <end position="367"/>
    </location>
</feature>
<dbReference type="InterPro" id="IPR008972">
    <property type="entry name" value="Cupredoxin"/>
</dbReference>
<evidence type="ECO:0000256" key="3">
    <source>
        <dbReference type="ARBA" id="ARBA00010609"/>
    </source>
</evidence>
<keyword evidence="8" id="KW-0186">Copper</keyword>
<keyword evidence="11" id="KW-0439">Lignin degradation</keyword>
<keyword evidence="7" id="KW-0560">Oxidoreductase</keyword>
<evidence type="ECO:0000256" key="7">
    <source>
        <dbReference type="ARBA" id="ARBA00023002"/>
    </source>
</evidence>
<dbReference type="EMBL" id="MU006090">
    <property type="protein sequence ID" value="KAF2842068.1"/>
    <property type="molecule type" value="Genomic_DNA"/>
</dbReference>
<dbReference type="GO" id="GO:0052716">
    <property type="term" value="F:hydroquinone:oxygen oxidoreductase activity"/>
    <property type="evidence" value="ECO:0007669"/>
    <property type="project" value="UniProtKB-EC"/>
</dbReference>
<dbReference type="InterPro" id="IPR001117">
    <property type="entry name" value="Cu-oxidase_2nd"/>
</dbReference>
<feature type="chain" id="PRO_5040493191" description="laccase" evidence="13">
    <location>
        <begin position="21"/>
        <end position="603"/>
    </location>
</feature>
<dbReference type="InterPro" id="IPR033138">
    <property type="entry name" value="Cu_oxidase_CS"/>
</dbReference>
<evidence type="ECO:0000256" key="6">
    <source>
        <dbReference type="ARBA" id="ARBA00022729"/>
    </source>
</evidence>
<evidence type="ECO:0000256" key="1">
    <source>
        <dbReference type="ARBA" id="ARBA00000349"/>
    </source>
</evidence>
<dbReference type="GO" id="GO:0046274">
    <property type="term" value="P:lignin catabolic process"/>
    <property type="evidence" value="ECO:0007669"/>
    <property type="project" value="UniProtKB-KW"/>
</dbReference>
<evidence type="ECO:0000256" key="13">
    <source>
        <dbReference type="SAM" id="SignalP"/>
    </source>
</evidence>
<comment type="catalytic activity">
    <reaction evidence="1">
        <text>4 hydroquinone + O2 = 4 benzosemiquinone + 2 H2O</text>
        <dbReference type="Rhea" id="RHEA:11276"/>
        <dbReference type="ChEBI" id="CHEBI:15377"/>
        <dbReference type="ChEBI" id="CHEBI:15379"/>
        <dbReference type="ChEBI" id="CHEBI:17594"/>
        <dbReference type="ChEBI" id="CHEBI:17977"/>
        <dbReference type="EC" id="1.10.3.2"/>
    </reaction>
</comment>
<dbReference type="PROSITE" id="PS00079">
    <property type="entry name" value="MULTICOPPER_OXIDASE1"/>
    <property type="match status" value="1"/>
</dbReference>
<evidence type="ECO:0000256" key="2">
    <source>
        <dbReference type="ARBA" id="ARBA00001935"/>
    </source>
</evidence>
<dbReference type="CDD" id="cd13880">
    <property type="entry name" value="CuRO_2_MaLCC_like"/>
    <property type="match status" value="1"/>
</dbReference>
<feature type="domain" description="Plastocyanin-like" evidence="16">
    <location>
        <begin position="95"/>
        <end position="211"/>
    </location>
</feature>
<gene>
    <name evidence="17" type="ORF">M501DRAFT_1013434</name>
</gene>
<dbReference type="GO" id="GO:0005507">
    <property type="term" value="F:copper ion binding"/>
    <property type="evidence" value="ECO:0007669"/>
    <property type="project" value="InterPro"/>
</dbReference>
<reference evidence="17" key="1">
    <citation type="journal article" date="2020" name="Stud. Mycol.">
        <title>101 Dothideomycetes genomes: a test case for predicting lifestyles and emergence of pathogens.</title>
        <authorList>
            <person name="Haridas S."/>
            <person name="Albert R."/>
            <person name="Binder M."/>
            <person name="Bloem J."/>
            <person name="Labutti K."/>
            <person name="Salamov A."/>
            <person name="Andreopoulos B."/>
            <person name="Baker S."/>
            <person name="Barry K."/>
            <person name="Bills G."/>
            <person name="Bluhm B."/>
            <person name="Cannon C."/>
            <person name="Castanera R."/>
            <person name="Culley D."/>
            <person name="Daum C."/>
            <person name="Ezra D."/>
            <person name="Gonzalez J."/>
            <person name="Henrissat B."/>
            <person name="Kuo A."/>
            <person name="Liang C."/>
            <person name="Lipzen A."/>
            <person name="Lutzoni F."/>
            <person name="Magnuson J."/>
            <person name="Mondo S."/>
            <person name="Nolan M."/>
            <person name="Ohm R."/>
            <person name="Pangilinan J."/>
            <person name="Park H.-J."/>
            <person name="Ramirez L."/>
            <person name="Alfaro M."/>
            <person name="Sun H."/>
            <person name="Tritt A."/>
            <person name="Yoshinaga Y."/>
            <person name="Zwiers L.-H."/>
            <person name="Turgeon B."/>
            <person name="Goodwin S."/>
            <person name="Spatafora J."/>
            <person name="Crous P."/>
            <person name="Grigoriev I."/>
        </authorList>
    </citation>
    <scope>NUCLEOTIDE SEQUENCE</scope>
    <source>
        <strain evidence="17">CBS 101060</strain>
    </source>
</reference>
<dbReference type="InterPro" id="IPR002355">
    <property type="entry name" value="Cu_oxidase_Cu_BS"/>
</dbReference>
<evidence type="ECO:0000256" key="5">
    <source>
        <dbReference type="ARBA" id="ARBA00022723"/>
    </source>
</evidence>
<feature type="domain" description="Plastocyanin-like" evidence="15">
    <location>
        <begin position="452"/>
        <end position="569"/>
    </location>
</feature>
<dbReference type="CDD" id="cd13854">
    <property type="entry name" value="CuRO_1_MaLCC_like"/>
    <property type="match status" value="1"/>
</dbReference>
<evidence type="ECO:0000256" key="11">
    <source>
        <dbReference type="ARBA" id="ARBA00023185"/>
    </source>
</evidence>
<comment type="cofactor">
    <cofactor evidence="2">
        <name>Cu cation</name>
        <dbReference type="ChEBI" id="CHEBI:23378"/>
    </cofactor>
</comment>
<dbReference type="FunFam" id="2.60.40.420:FF:000021">
    <property type="entry name" value="Extracellular dihydrogeodin oxidase/laccase"/>
    <property type="match status" value="1"/>
</dbReference>
<dbReference type="FunFam" id="2.60.40.420:FF:000046">
    <property type="entry name" value="Multicopper oxidase"/>
    <property type="match status" value="1"/>
</dbReference>
<evidence type="ECO:0000256" key="10">
    <source>
        <dbReference type="ARBA" id="ARBA00023180"/>
    </source>
</evidence>
<dbReference type="CDD" id="cd13901">
    <property type="entry name" value="CuRO_3_MaLCC_like"/>
    <property type="match status" value="1"/>
</dbReference>
<dbReference type="FunFam" id="2.60.40.420:FF:000045">
    <property type="entry name" value="Laccase 2"/>
    <property type="match status" value="1"/>
</dbReference>
<evidence type="ECO:0000259" key="16">
    <source>
        <dbReference type="Pfam" id="PF07732"/>
    </source>
</evidence>
<dbReference type="AlphaFoldDB" id="A0A9P4VSI2"/>
<evidence type="ECO:0000256" key="12">
    <source>
        <dbReference type="SAM" id="MobiDB-lite"/>
    </source>
</evidence>
<dbReference type="Gene3D" id="2.60.40.420">
    <property type="entry name" value="Cupredoxins - blue copper proteins"/>
    <property type="match status" value="3"/>
</dbReference>
<dbReference type="PANTHER" id="PTHR11709:SF87">
    <property type="entry name" value="LACCASE"/>
    <property type="match status" value="1"/>
</dbReference>
<evidence type="ECO:0000259" key="14">
    <source>
        <dbReference type="Pfam" id="PF00394"/>
    </source>
</evidence>
<evidence type="ECO:0000256" key="4">
    <source>
        <dbReference type="ARBA" id="ARBA00012297"/>
    </source>
</evidence>
<keyword evidence="18" id="KW-1185">Reference proteome</keyword>
<accession>A0A9P4VSI2</accession>